<keyword evidence="9" id="KW-0206">Cytoskeleton</keyword>
<dbReference type="GeneID" id="27685248"/>
<evidence type="ECO:0000259" key="14">
    <source>
        <dbReference type="PROSITE" id="PS50086"/>
    </source>
</evidence>
<dbReference type="SUPFAM" id="SSF50978">
    <property type="entry name" value="WD40 repeat-like"/>
    <property type="match status" value="1"/>
</dbReference>
<dbReference type="eggNOG" id="KOG1093">
    <property type="taxonomic scope" value="Eukaryota"/>
</dbReference>
<dbReference type="InterPro" id="IPR051570">
    <property type="entry name" value="TBC1_cilium_biogenesis"/>
</dbReference>
<dbReference type="eggNOG" id="KOG0295">
    <property type="taxonomic scope" value="Eukaryota"/>
</dbReference>
<feature type="repeat" description="WD" evidence="12">
    <location>
        <begin position="203"/>
        <end position="238"/>
    </location>
</feature>
<dbReference type="EMBL" id="KQ257451">
    <property type="protein sequence ID" value="KND04162.1"/>
    <property type="molecule type" value="Genomic_DNA"/>
</dbReference>
<evidence type="ECO:0000256" key="10">
    <source>
        <dbReference type="ARBA" id="ARBA00023273"/>
    </source>
</evidence>
<evidence type="ECO:0000256" key="11">
    <source>
        <dbReference type="ARBA" id="ARBA00034464"/>
    </source>
</evidence>
<evidence type="ECO:0000256" key="13">
    <source>
        <dbReference type="SAM" id="MobiDB-lite"/>
    </source>
</evidence>
<dbReference type="InterPro" id="IPR015943">
    <property type="entry name" value="WD40/YVTN_repeat-like_dom_sf"/>
</dbReference>
<evidence type="ECO:0000256" key="12">
    <source>
        <dbReference type="PROSITE-ProRule" id="PRU00221"/>
    </source>
</evidence>
<feature type="domain" description="Rab-GAP TBC" evidence="14">
    <location>
        <begin position="460"/>
        <end position="635"/>
    </location>
</feature>
<dbReference type="Gene3D" id="2.130.10.10">
    <property type="entry name" value="YVTN repeat-like/Quinoprotein amine dehydrogenase"/>
    <property type="match status" value="2"/>
</dbReference>
<dbReference type="Proteomes" id="UP000053201">
    <property type="component" value="Unassembled WGS sequence"/>
</dbReference>
<dbReference type="InterPro" id="IPR001680">
    <property type="entry name" value="WD40_rpt"/>
</dbReference>
<feature type="region of interest" description="Disordered" evidence="13">
    <location>
        <begin position="917"/>
        <end position="969"/>
    </location>
</feature>
<dbReference type="InterPro" id="IPR035969">
    <property type="entry name" value="Rab-GAP_TBC_sf"/>
</dbReference>
<dbReference type="OMA" id="GDIREPM"/>
<dbReference type="VEuPathDB" id="FungiDB:SPPG_01596"/>
<proteinExistence type="predicted"/>
<dbReference type="PROSITE" id="PS00678">
    <property type="entry name" value="WD_REPEATS_1"/>
    <property type="match status" value="1"/>
</dbReference>
<evidence type="ECO:0000256" key="1">
    <source>
        <dbReference type="ARBA" id="ARBA00004120"/>
    </source>
</evidence>
<evidence type="ECO:0000256" key="4">
    <source>
        <dbReference type="ARBA" id="ARBA00022490"/>
    </source>
</evidence>
<feature type="compositionally biased region" description="Basic and acidic residues" evidence="13">
    <location>
        <begin position="944"/>
        <end position="956"/>
    </location>
</feature>
<dbReference type="Gene3D" id="1.10.472.80">
    <property type="entry name" value="Ypt/Rab-GAP domain of gyp1p, domain 3"/>
    <property type="match status" value="1"/>
</dbReference>
<dbReference type="InterPro" id="IPR036322">
    <property type="entry name" value="WD40_repeat_dom_sf"/>
</dbReference>
<dbReference type="PANTHER" id="PTHR19853:SF1">
    <property type="entry name" value="TBC1 DOMAIN FAMILY MEMBER 31"/>
    <property type="match status" value="1"/>
</dbReference>
<organism evidence="15 16">
    <name type="scientific">Spizellomyces punctatus (strain DAOM BR117)</name>
    <dbReference type="NCBI Taxonomy" id="645134"/>
    <lineage>
        <taxon>Eukaryota</taxon>
        <taxon>Fungi</taxon>
        <taxon>Fungi incertae sedis</taxon>
        <taxon>Chytridiomycota</taxon>
        <taxon>Chytridiomycota incertae sedis</taxon>
        <taxon>Chytridiomycetes</taxon>
        <taxon>Spizellomycetales</taxon>
        <taxon>Spizellomycetaceae</taxon>
        <taxon>Spizellomyces</taxon>
    </lineage>
</organism>
<dbReference type="GO" id="GO:0060271">
    <property type="term" value="P:cilium assembly"/>
    <property type="evidence" value="ECO:0007669"/>
    <property type="project" value="TreeGrafter"/>
</dbReference>
<dbReference type="InterPro" id="IPR000195">
    <property type="entry name" value="Rab-GAP-TBC_dom"/>
</dbReference>
<keyword evidence="10" id="KW-0966">Cell projection</keyword>
<dbReference type="InterPro" id="IPR019775">
    <property type="entry name" value="WD40_repeat_CS"/>
</dbReference>
<dbReference type="PROSITE" id="PS50086">
    <property type="entry name" value="TBC_RABGAP"/>
    <property type="match status" value="1"/>
</dbReference>
<name>A0A0L0HSW5_SPIPD</name>
<keyword evidence="6" id="KW-0677">Repeat</keyword>
<dbReference type="InParanoid" id="A0A0L0HSW5"/>
<keyword evidence="16" id="KW-1185">Reference proteome</keyword>
<gene>
    <name evidence="15" type="ORF">SPPG_01596</name>
</gene>
<reference evidence="15 16" key="1">
    <citation type="submission" date="2009-08" db="EMBL/GenBank/DDBJ databases">
        <title>The Genome Sequence of Spizellomyces punctatus strain DAOM BR117.</title>
        <authorList>
            <consortium name="The Broad Institute Genome Sequencing Platform"/>
            <person name="Russ C."/>
            <person name="Cuomo C."/>
            <person name="Shea T."/>
            <person name="Young S.K."/>
            <person name="Zeng Q."/>
            <person name="Koehrsen M."/>
            <person name="Haas B."/>
            <person name="Borodovsky M."/>
            <person name="Guigo R."/>
            <person name="Alvarado L."/>
            <person name="Berlin A."/>
            <person name="Bochicchio J."/>
            <person name="Borenstein D."/>
            <person name="Chapman S."/>
            <person name="Chen Z."/>
            <person name="Engels R."/>
            <person name="Freedman E."/>
            <person name="Gellesch M."/>
            <person name="Goldberg J."/>
            <person name="Griggs A."/>
            <person name="Gujja S."/>
            <person name="Heiman D."/>
            <person name="Hepburn T."/>
            <person name="Howarth C."/>
            <person name="Jen D."/>
            <person name="Larson L."/>
            <person name="Lewis B."/>
            <person name="Mehta T."/>
            <person name="Park D."/>
            <person name="Pearson M."/>
            <person name="Roberts A."/>
            <person name="Saif S."/>
            <person name="Shenoy N."/>
            <person name="Sisk P."/>
            <person name="Stolte C."/>
            <person name="Sykes S."/>
            <person name="Thomson T."/>
            <person name="Walk T."/>
            <person name="White J."/>
            <person name="Yandava C."/>
            <person name="Burger G."/>
            <person name="Gray M.W."/>
            <person name="Holland P.W.H."/>
            <person name="King N."/>
            <person name="Lang F.B.F."/>
            <person name="Roger A.J."/>
            <person name="Ruiz-Trillo I."/>
            <person name="Lander E."/>
            <person name="Nusbaum C."/>
        </authorList>
    </citation>
    <scope>NUCLEOTIDE SEQUENCE [LARGE SCALE GENOMIC DNA]</scope>
    <source>
        <strain evidence="15 16">DAOM BR117</strain>
    </source>
</reference>
<keyword evidence="4" id="KW-0963">Cytoplasm</keyword>
<comment type="subcellular location">
    <subcellularLocation>
        <location evidence="1">Cytoplasm</location>
        <location evidence="1">Cytoskeleton</location>
        <location evidence="1">Cilium basal body</location>
    </subcellularLocation>
    <subcellularLocation>
        <location evidence="2">Cytoplasm</location>
        <location evidence="2">Cytoskeleton</location>
        <location evidence="2">Microtubule organizing center</location>
        <location evidence="2">Centrosome</location>
        <location evidence="2">Centriolar satellite</location>
    </subcellularLocation>
</comment>
<keyword evidence="5 12" id="KW-0853">WD repeat</keyword>
<evidence type="ECO:0000256" key="3">
    <source>
        <dbReference type="ARBA" id="ARBA00014199"/>
    </source>
</evidence>
<dbReference type="Pfam" id="PF00400">
    <property type="entry name" value="WD40"/>
    <property type="match status" value="1"/>
</dbReference>
<comment type="function">
    <text evidence="11">Molecular adapter which is involved in cilium biogenesis. Part of a functional complex including OFD1 a centriolar protein involved in cilium assembly. Could regulate the cAMP-dependent phosphorylation of OFD1, and its subsequent ubiquitination by PJA2 which ultimately leads to its proteasomal degradation.</text>
</comment>
<sequence length="969" mass="110405">MRLGSTKDENPPRRLFIGDVKSGAIWKTFEWRKAVGGHVKSGSLLRIQNAGQAHHTASRSTRTNHRTVPFTCVGFSKEMTDSSPSQQHQGSLTFVMGAVDQRGYVWVFEFSKNKFWLIARTGVSGTCMAFNSVRRRELIIGLSDNSLHCYNIDTCQLIAKLPAYHNCAPHQMAVHPTRPLAISTSRTEGILWDTELWERKRLLVGAQSGVRQAVFSADGSTIISAFADGSILLWNVDTFNLNWKISLERFGGAPLIPYEEHDTGFGRSSMAASRNGEILVEAGGSSTVFVWNLAEKRLMHEILVPTFEGKRIVQVDFLGDSNIVALLSDGGDLLFIDAAEARFVGKLEGKRKFISFAASPNGRLLATVFLDSTSTIGLVRVDKLLEPQKCEGVGDMAEQEEASFEMLEETKQSEADEGLRTTVAVAPDQAKTLYELVDMGPEAKTLSRSKLKTFLSYYGSYPDKYRTLIWRFLLHLPENRNSYESLLEQGTHPSVKDFRKHFPLKSGRSLKSMERVLSALAYWSPIFESLDYLPSLVFPFVKIFLRDMFAGFEVVMTVLVNWCQKWWEYYPNPPIECLNVIEDLLAFHDGALLEHFVHCGVKSQIYAWTMMQSFFAQILSGSEWSMLWDHFLTNGPDFLYYFVVAFLKSHRTALMGIKNAKDFDFFFTRPNPTISALHIIRSTYALQRRTPDSVSPSSFLEPFLPIPKGEYPVFNAYPEFIIDYQCRMKEKIREDEAELGRRRKMADEITQLTEELRRDKRAWESADWKMNEMVERWWEQMMGDEANHRERQARLDAMDKEQRAKAMHNIAEARRSFITNHLDTTQRHLANLAKAIGNNRTALDSAVENGINSARFTDVEDEWVKRGQEMMRVREVVKDVDRMRLERLVKNAREVGIRETDIDDILLRRKRLNEYHSVSDGGNGLAKGKSRAWTPVSPLSSPVKESEREASTRISREGSPIKSVTFEGV</sequence>
<dbReference type="STRING" id="645134.A0A0L0HSW5"/>
<accession>A0A0L0HSW5</accession>
<dbReference type="PANTHER" id="PTHR19853">
    <property type="entry name" value="WD REPEAT CONTAINING PROTEIN 3 WDR3"/>
    <property type="match status" value="1"/>
</dbReference>
<dbReference type="Pfam" id="PF00566">
    <property type="entry name" value="RabGAP-TBC"/>
    <property type="match status" value="1"/>
</dbReference>
<dbReference type="GO" id="GO:0036064">
    <property type="term" value="C:ciliary basal body"/>
    <property type="evidence" value="ECO:0007669"/>
    <property type="project" value="TreeGrafter"/>
</dbReference>
<dbReference type="SMART" id="SM00164">
    <property type="entry name" value="TBC"/>
    <property type="match status" value="1"/>
</dbReference>
<keyword evidence="8" id="KW-0175">Coiled coil</keyword>
<protein>
    <recommendedName>
        <fullName evidence="3">TBC1 domain family member 31</fullName>
    </recommendedName>
</protein>
<dbReference type="RefSeq" id="XP_016612201.1">
    <property type="nucleotide sequence ID" value="XM_016749914.1"/>
</dbReference>
<dbReference type="PROSITE" id="PS50082">
    <property type="entry name" value="WD_REPEATS_2"/>
    <property type="match status" value="1"/>
</dbReference>
<evidence type="ECO:0000256" key="6">
    <source>
        <dbReference type="ARBA" id="ARBA00022737"/>
    </source>
</evidence>
<evidence type="ECO:0000313" key="16">
    <source>
        <dbReference type="Proteomes" id="UP000053201"/>
    </source>
</evidence>
<dbReference type="OrthoDB" id="5578278at2759"/>
<dbReference type="SMART" id="SM00320">
    <property type="entry name" value="WD40"/>
    <property type="match status" value="5"/>
</dbReference>
<evidence type="ECO:0000313" key="15">
    <source>
        <dbReference type="EMBL" id="KND04162.1"/>
    </source>
</evidence>
<dbReference type="AlphaFoldDB" id="A0A0L0HSW5"/>
<evidence type="ECO:0000256" key="8">
    <source>
        <dbReference type="ARBA" id="ARBA00023054"/>
    </source>
</evidence>
<evidence type="ECO:0000256" key="2">
    <source>
        <dbReference type="ARBA" id="ARBA00004607"/>
    </source>
</evidence>
<keyword evidence="7" id="KW-0970">Cilium biogenesis/degradation</keyword>
<evidence type="ECO:0000256" key="5">
    <source>
        <dbReference type="ARBA" id="ARBA00022574"/>
    </source>
</evidence>
<evidence type="ECO:0000256" key="9">
    <source>
        <dbReference type="ARBA" id="ARBA00023212"/>
    </source>
</evidence>
<dbReference type="PROSITE" id="PS50294">
    <property type="entry name" value="WD_REPEATS_REGION"/>
    <property type="match status" value="1"/>
</dbReference>
<dbReference type="SUPFAM" id="SSF47923">
    <property type="entry name" value="Ypt/Rab-GAP domain of gyp1p"/>
    <property type="match status" value="1"/>
</dbReference>
<evidence type="ECO:0000256" key="7">
    <source>
        <dbReference type="ARBA" id="ARBA00022794"/>
    </source>
</evidence>